<keyword evidence="2" id="KW-0472">Membrane</keyword>
<dbReference type="InterPro" id="IPR011042">
    <property type="entry name" value="6-blade_b-propeller_TolB-like"/>
</dbReference>
<evidence type="ECO:0008006" key="5">
    <source>
        <dbReference type="Google" id="ProtNLM"/>
    </source>
</evidence>
<dbReference type="EMBL" id="PFBV01000004">
    <property type="protein sequence ID" value="PIT88200.1"/>
    <property type="molecule type" value="Genomic_DNA"/>
</dbReference>
<evidence type="ECO:0000313" key="3">
    <source>
        <dbReference type="EMBL" id="PIT88200.1"/>
    </source>
</evidence>
<dbReference type="AlphaFoldDB" id="A0A2M6W628"/>
<dbReference type="SUPFAM" id="SSF63825">
    <property type="entry name" value="YWTD domain"/>
    <property type="match status" value="1"/>
</dbReference>
<evidence type="ECO:0000256" key="1">
    <source>
        <dbReference type="SAM" id="MobiDB-lite"/>
    </source>
</evidence>
<accession>A0A2M6W628</accession>
<evidence type="ECO:0000256" key="2">
    <source>
        <dbReference type="SAM" id="Phobius"/>
    </source>
</evidence>
<comment type="caution">
    <text evidence="3">The sequence shown here is derived from an EMBL/GenBank/DDBJ whole genome shotgun (WGS) entry which is preliminary data.</text>
</comment>
<dbReference type="Proteomes" id="UP000231426">
    <property type="component" value="Unassembled WGS sequence"/>
</dbReference>
<feature type="transmembrane region" description="Helical" evidence="2">
    <location>
        <begin position="409"/>
        <end position="430"/>
    </location>
</feature>
<name>A0A2M6W628_9BACT</name>
<organism evidence="3 4">
    <name type="scientific">Candidatus Magasanikbacteria bacterium CG10_big_fil_rev_8_21_14_0_10_36_32</name>
    <dbReference type="NCBI Taxonomy" id="1974646"/>
    <lineage>
        <taxon>Bacteria</taxon>
        <taxon>Candidatus Magasanikiibacteriota</taxon>
    </lineage>
</organism>
<feature type="transmembrane region" description="Helical" evidence="2">
    <location>
        <begin position="360"/>
        <end position="378"/>
    </location>
</feature>
<sequence>MESGQILRLNEFFVEGDNQELSHVLLHIIQPSTPEEDRDKGYFFAICEINHGSKDDIYHLQRIIDEIETGYYESGDNKNKSSLEVILEKINQDNSAVFAAGFSLNCVIGAICKNEITFAYHGKPEILLFYKNKDGLYQKMELISTDEESDTDANKIFPQIVKGKINPNDYLFVGTARIHDYFNHDRLQKIITARSPEKSAEHLEKVLSEIRNGLSFGGLILNITKKITNQIQNETNVTGQTDKTSSPKINPLFLTEQNTARTLSPSLFPKIKIKIKSLINTYRENQISPSQTESETTEKNFSTTTQITSNHLRPHKSTMTKSRAEIERIEKWSMVWLYIQTIFRYIGLGIWKILTCVGHLLYAIGKNFIMLVIVAVNFKNRRREIIDEWLKKYNDVKNTFKQLPLLTKILAVTALTVAIIFGISLLYLQINQKRIAENQHYQDTLQLIKNQTDAADSAMIYGDLNTALKEADGARTALIEFICRPKDKDICTQINDRINTLMASARKMYPVTPQILVDWGEFGYTNVNKLLKITSKLIGLSSNSSTICIYNLLNQENKFSKSPDKQTDGFTVAATPKENDYALLIYNKKNAMIYNPQDNSLKKAEINTPNADTDIIGGIIYNRRLYSLDATNNQIYRHDNIKDGFDMGKNWLKETSLNIRDTSSMAVDGDLYVLKTNGEIYKFSQSYRTAFDLQGVDPALSSGTAIRTYTDWKNIYILDNVEKRIIIVDTTGKLIKQLVLQNLKNPSDMMVEESTDTAYVLDDNKLYQVNLK</sequence>
<feature type="compositionally biased region" description="Polar residues" evidence="1">
    <location>
        <begin position="287"/>
        <end position="311"/>
    </location>
</feature>
<feature type="region of interest" description="Disordered" evidence="1">
    <location>
        <begin position="287"/>
        <end position="319"/>
    </location>
</feature>
<evidence type="ECO:0000313" key="4">
    <source>
        <dbReference type="Proteomes" id="UP000231426"/>
    </source>
</evidence>
<protein>
    <recommendedName>
        <fullName evidence="5">PPM-type phosphatase domain-containing protein</fullName>
    </recommendedName>
</protein>
<keyword evidence="2" id="KW-0812">Transmembrane</keyword>
<reference evidence="4" key="1">
    <citation type="submission" date="2017-09" db="EMBL/GenBank/DDBJ databases">
        <title>Depth-based differentiation of microbial function through sediment-hosted aquifers and enrichment of novel symbionts in the deep terrestrial subsurface.</title>
        <authorList>
            <person name="Probst A.J."/>
            <person name="Ladd B."/>
            <person name="Jarett J.K."/>
            <person name="Geller-Mcgrath D.E."/>
            <person name="Sieber C.M.K."/>
            <person name="Emerson J.B."/>
            <person name="Anantharaman K."/>
            <person name="Thomas B.C."/>
            <person name="Malmstrom R."/>
            <person name="Stieglmeier M."/>
            <person name="Klingl A."/>
            <person name="Woyke T."/>
            <person name="Ryan C.M."/>
            <person name="Banfield J.F."/>
        </authorList>
    </citation>
    <scope>NUCLEOTIDE SEQUENCE [LARGE SCALE GENOMIC DNA]</scope>
</reference>
<gene>
    <name evidence="3" type="ORF">COU29_02925</name>
</gene>
<proteinExistence type="predicted"/>
<keyword evidence="2" id="KW-1133">Transmembrane helix</keyword>
<dbReference type="Gene3D" id="2.120.10.30">
    <property type="entry name" value="TolB, C-terminal domain"/>
    <property type="match status" value="1"/>
</dbReference>